<comment type="caution">
    <text evidence="1">The sequence shown here is derived from an EMBL/GenBank/DDBJ whole genome shotgun (WGS) entry which is preliminary data.</text>
</comment>
<reference evidence="1" key="1">
    <citation type="submission" date="2020-05" db="EMBL/GenBank/DDBJ databases">
        <title>Phylogenomic resolution of chytrid fungi.</title>
        <authorList>
            <person name="Stajich J.E."/>
            <person name="Amses K."/>
            <person name="Simmons R."/>
            <person name="Seto K."/>
            <person name="Myers J."/>
            <person name="Bonds A."/>
            <person name="Quandt C.A."/>
            <person name="Barry K."/>
            <person name="Liu P."/>
            <person name="Grigoriev I."/>
            <person name="Longcore J.E."/>
            <person name="James T.Y."/>
        </authorList>
    </citation>
    <scope>NUCLEOTIDE SEQUENCE</scope>
    <source>
        <strain evidence="1">JEL0379</strain>
    </source>
</reference>
<keyword evidence="2" id="KW-1185">Reference proteome</keyword>
<organism evidence="1 2">
    <name type="scientific">Geranomyces variabilis</name>
    <dbReference type="NCBI Taxonomy" id="109894"/>
    <lineage>
        <taxon>Eukaryota</taxon>
        <taxon>Fungi</taxon>
        <taxon>Fungi incertae sedis</taxon>
        <taxon>Chytridiomycota</taxon>
        <taxon>Chytridiomycota incertae sedis</taxon>
        <taxon>Chytridiomycetes</taxon>
        <taxon>Spizellomycetales</taxon>
        <taxon>Powellomycetaceae</taxon>
        <taxon>Geranomyces</taxon>
    </lineage>
</organism>
<protein>
    <submittedName>
        <fullName evidence="1">Uncharacterized protein</fullName>
    </submittedName>
</protein>
<sequence>MQSLIKSGLIYHIGGDEDTYEVISHQLNLGPAVFELINERCQNGPDAVSGEYIVHTIRNMSQFKTVTKAKIEKSIELLIASSDIYEWGTQQYKSL</sequence>
<accession>A0AAD5XRW8</accession>
<evidence type="ECO:0000313" key="1">
    <source>
        <dbReference type="EMBL" id="KAJ3180967.1"/>
    </source>
</evidence>
<dbReference type="EMBL" id="JADGJQ010000014">
    <property type="protein sequence ID" value="KAJ3180967.1"/>
    <property type="molecule type" value="Genomic_DNA"/>
</dbReference>
<dbReference type="Proteomes" id="UP001212152">
    <property type="component" value="Unassembled WGS sequence"/>
</dbReference>
<name>A0AAD5XRW8_9FUNG</name>
<gene>
    <name evidence="1" type="ORF">HDU87_001615</name>
</gene>
<dbReference type="AlphaFoldDB" id="A0AAD5XRW8"/>
<proteinExistence type="predicted"/>
<evidence type="ECO:0000313" key="2">
    <source>
        <dbReference type="Proteomes" id="UP001212152"/>
    </source>
</evidence>